<reference evidence="1" key="1">
    <citation type="submission" date="2018-05" db="EMBL/GenBank/DDBJ databases">
        <authorList>
            <person name="Lanie J.A."/>
            <person name="Ng W.-L."/>
            <person name="Kazmierczak K.M."/>
            <person name="Andrzejewski T.M."/>
            <person name="Davidsen T.M."/>
            <person name="Wayne K.J."/>
            <person name="Tettelin H."/>
            <person name="Glass J.I."/>
            <person name="Rusch D."/>
            <person name="Podicherti R."/>
            <person name="Tsui H.-C.T."/>
            <person name="Winkler M.E."/>
        </authorList>
    </citation>
    <scope>NUCLEOTIDE SEQUENCE</scope>
</reference>
<sequence length="362" mass="39147">MLRVAESREHHLRVMPQLLLLGIAFFQAPAFLAAQDLLYVASQEEVTVSIIDTKSNELLETVDLKALGFPESSKAHHTAVEPDGSFWYVSLISAGTILKFDRQNRLVARSNFEAPGMLSLDPTSDHLYVGRSMAAVNPPQRIGVIQRSSMEIEEVDVFFPRPHALAVDPHGKRFFTASLGQNTVAYAPLGVEEVDLYNIDGTTHTLVQFALSPDGDWMVAGGQVSGELLIFDLSDPRPTLVKSIPVGGQPWHPSFSTDGTTVWVPNQSANTVTVVDTETWTVIDVIRHPALAEPHGSAVSPDGNTVYVSGRNVAGTYQSISGDQTRPGTVVAIDIDTRSVIAVIEVGRYAAGMSASSTITRD</sequence>
<accession>A0A381QVZ1</accession>
<protein>
    <recommendedName>
        <fullName evidence="2">YncE family protein</fullName>
    </recommendedName>
</protein>
<proteinExistence type="predicted"/>
<name>A0A381QVZ1_9ZZZZ</name>
<evidence type="ECO:0008006" key="2">
    <source>
        <dbReference type="Google" id="ProtNLM"/>
    </source>
</evidence>
<dbReference type="PANTHER" id="PTHR47197">
    <property type="entry name" value="PROTEIN NIRF"/>
    <property type="match status" value="1"/>
</dbReference>
<organism evidence="1">
    <name type="scientific">marine metagenome</name>
    <dbReference type="NCBI Taxonomy" id="408172"/>
    <lineage>
        <taxon>unclassified sequences</taxon>
        <taxon>metagenomes</taxon>
        <taxon>ecological metagenomes</taxon>
    </lineage>
</organism>
<dbReference type="InterPro" id="IPR051200">
    <property type="entry name" value="Host-pathogen_enzymatic-act"/>
</dbReference>
<dbReference type="SUPFAM" id="SSF50974">
    <property type="entry name" value="Nitrous oxide reductase, N-terminal domain"/>
    <property type="match status" value="1"/>
</dbReference>
<dbReference type="PANTHER" id="PTHR47197:SF3">
    <property type="entry name" value="DIHYDRO-HEME D1 DEHYDROGENASE"/>
    <property type="match status" value="1"/>
</dbReference>
<dbReference type="InterPro" id="IPR015943">
    <property type="entry name" value="WD40/YVTN_repeat-like_dom_sf"/>
</dbReference>
<dbReference type="EMBL" id="UINC01001556">
    <property type="protein sequence ID" value="SUZ83565.1"/>
    <property type="molecule type" value="Genomic_DNA"/>
</dbReference>
<dbReference type="AlphaFoldDB" id="A0A381QVZ1"/>
<dbReference type="Gene3D" id="2.130.10.10">
    <property type="entry name" value="YVTN repeat-like/Quinoprotein amine dehydrogenase"/>
    <property type="match status" value="2"/>
</dbReference>
<gene>
    <name evidence="1" type="ORF">METZ01_LOCUS36419</name>
</gene>
<evidence type="ECO:0000313" key="1">
    <source>
        <dbReference type="EMBL" id="SUZ83565.1"/>
    </source>
</evidence>
<dbReference type="InterPro" id="IPR011045">
    <property type="entry name" value="N2O_reductase_N"/>
</dbReference>